<evidence type="ECO:0000259" key="7">
    <source>
        <dbReference type="PROSITE" id="PS50011"/>
    </source>
</evidence>
<accession>K5XQA6</accession>
<dbReference type="PROSITE" id="PS50011">
    <property type="entry name" value="PROTEIN_KINASE_DOM"/>
    <property type="match status" value="1"/>
</dbReference>
<dbReference type="SUPFAM" id="SSF56112">
    <property type="entry name" value="Protein kinase-like (PK-like)"/>
    <property type="match status" value="1"/>
</dbReference>
<dbReference type="InterPro" id="IPR011009">
    <property type="entry name" value="Kinase-like_dom_sf"/>
</dbReference>
<dbReference type="OMA" id="CIERNPA"/>
<dbReference type="EMBL" id="JH971398">
    <property type="protein sequence ID" value="EKM76965.1"/>
    <property type="molecule type" value="Genomic_DNA"/>
</dbReference>
<dbReference type="InParanoid" id="K5XQA6"/>
<keyword evidence="5" id="KW-0067">ATP-binding</keyword>
<evidence type="ECO:0000256" key="2">
    <source>
        <dbReference type="ARBA" id="ARBA00022679"/>
    </source>
</evidence>
<dbReference type="PANTHER" id="PTHR24351">
    <property type="entry name" value="RIBOSOMAL PROTEIN S6 KINASE"/>
    <property type="match status" value="1"/>
</dbReference>
<reference evidence="9" key="1">
    <citation type="journal article" date="2012" name="Proc. Natl. Acad. Sci. U.S.A.">
        <title>Genome sequence of the button mushroom Agaricus bisporus reveals mechanisms governing adaptation to a humic-rich ecological niche.</title>
        <authorList>
            <person name="Morin E."/>
            <person name="Kohler A."/>
            <person name="Baker A.R."/>
            <person name="Foulongne-Oriol M."/>
            <person name="Lombard V."/>
            <person name="Nagy L.G."/>
            <person name="Ohm R.A."/>
            <person name="Patyshakuliyeva A."/>
            <person name="Brun A."/>
            <person name="Aerts A.L."/>
            <person name="Bailey A.M."/>
            <person name="Billette C."/>
            <person name="Coutinho P.M."/>
            <person name="Deakin G."/>
            <person name="Doddapaneni H."/>
            <person name="Floudas D."/>
            <person name="Grimwood J."/>
            <person name="Hilden K."/>
            <person name="Kuees U."/>
            <person name="LaButti K.M."/>
            <person name="Lapidus A."/>
            <person name="Lindquist E.A."/>
            <person name="Lucas S.M."/>
            <person name="Murat C."/>
            <person name="Riley R.W."/>
            <person name="Salamov A.A."/>
            <person name="Schmutz J."/>
            <person name="Subramanian V."/>
            <person name="Woesten H.A.B."/>
            <person name="Xu J."/>
            <person name="Eastwood D.C."/>
            <person name="Foster G.D."/>
            <person name="Sonnenberg A.S."/>
            <person name="Cullen D."/>
            <person name="de Vries R.P."/>
            <person name="Lundell T."/>
            <person name="Hibbett D.S."/>
            <person name="Henrissat B."/>
            <person name="Burton K.S."/>
            <person name="Kerrigan R.W."/>
            <person name="Challen M.P."/>
            <person name="Grigoriev I.V."/>
            <person name="Martin F."/>
        </authorList>
    </citation>
    <scope>NUCLEOTIDE SEQUENCE [LARGE SCALE GENOMIC DNA]</scope>
    <source>
        <strain evidence="9">JB137-S8 / ATCC MYA-4627 / FGSC 10392</strain>
    </source>
</reference>
<dbReference type="AlphaFoldDB" id="K5XQA6"/>
<evidence type="ECO:0000256" key="6">
    <source>
        <dbReference type="SAM" id="MobiDB-lite"/>
    </source>
</evidence>
<keyword evidence="9" id="KW-1185">Reference proteome</keyword>
<name>K5XQA6_AGABU</name>
<dbReference type="KEGG" id="abp:AGABI1DRAFT130693"/>
<evidence type="ECO:0000256" key="1">
    <source>
        <dbReference type="ARBA" id="ARBA00022527"/>
    </source>
</evidence>
<dbReference type="RefSeq" id="XP_007332272.1">
    <property type="nucleotide sequence ID" value="XM_007332210.1"/>
</dbReference>
<feature type="compositionally biased region" description="Basic and acidic residues" evidence="6">
    <location>
        <begin position="493"/>
        <end position="519"/>
    </location>
</feature>
<evidence type="ECO:0000313" key="9">
    <source>
        <dbReference type="Proteomes" id="UP000008493"/>
    </source>
</evidence>
<dbReference type="InterPro" id="IPR000719">
    <property type="entry name" value="Prot_kinase_dom"/>
</dbReference>
<dbReference type="Gene3D" id="1.10.510.10">
    <property type="entry name" value="Transferase(Phosphotransferase) domain 1"/>
    <property type="match status" value="1"/>
</dbReference>
<dbReference type="GO" id="GO:0005524">
    <property type="term" value="F:ATP binding"/>
    <property type="evidence" value="ECO:0007669"/>
    <property type="project" value="UniProtKB-KW"/>
</dbReference>
<dbReference type="STRING" id="597362.K5XQA6"/>
<evidence type="ECO:0000256" key="3">
    <source>
        <dbReference type="ARBA" id="ARBA00022741"/>
    </source>
</evidence>
<evidence type="ECO:0000313" key="8">
    <source>
        <dbReference type="EMBL" id="EKM76965.1"/>
    </source>
</evidence>
<dbReference type="GeneID" id="18827275"/>
<proteinExistence type="predicted"/>
<dbReference type="OrthoDB" id="347657at2759"/>
<keyword evidence="3" id="KW-0547">Nucleotide-binding</keyword>
<dbReference type="Proteomes" id="UP000008493">
    <property type="component" value="Unassembled WGS sequence"/>
</dbReference>
<keyword evidence="1" id="KW-0723">Serine/threonine-protein kinase</keyword>
<keyword evidence="2" id="KW-0808">Transferase</keyword>
<dbReference type="Pfam" id="PF00069">
    <property type="entry name" value="Pkinase"/>
    <property type="match status" value="1"/>
</dbReference>
<feature type="region of interest" description="Disordered" evidence="6">
    <location>
        <begin position="101"/>
        <end position="123"/>
    </location>
</feature>
<feature type="domain" description="Protein kinase" evidence="7">
    <location>
        <begin position="133"/>
        <end position="385"/>
    </location>
</feature>
<protein>
    <recommendedName>
        <fullName evidence="7">Protein kinase domain-containing protein</fullName>
    </recommendedName>
</protein>
<dbReference type="Gene3D" id="3.30.200.20">
    <property type="entry name" value="Phosphorylase Kinase, domain 1"/>
    <property type="match status" value="1"/>
</dbReference>
<keyword evidence="4" id="KW-0418">Kinase</keyword>
<organism evidence="8 9">
    <name type="scientific">Agaricus bisporus var. burnettii (strain JB137-S8 / ATCC MYA-4627 / FGSC 10392)</name>
    <name type="common">White button mushroom</name>
    <dbReference type="NCBI Taxonomy" id="597362"/>
    <lineage>
        <taxon>Eukaryota</taxon>
        <taxon>Fungi</taxon>
        <taxon>Dikarya</taxon>
        <taxon>Basidiomycota</taxon>
        <taxon>Agaricomycotina</taxon>
        <taxon>Agaricomycetes</taxon>
        <taxon>Agaricomycetidae</taxon>
        <taxon>Agaricales</taxon>
        <taxon>Agaricineae</taxon>
        <taxon>Agaricaceae</taxon>
        <taxon>Agaricus</taxon>
    </lineage>
</organism>
<dbReference type="HOGENOM" id="CLU_350197_0_0_1"/>
<feature type="region of interest" description="Disordered" evidence="6">
    <location>
        <begin position="481"/>
        <end position="519"/>
    </location>
</feature>
<evidence type="ECO:0000256" key="5">
    <source>
        <dbReference type="ARBA" id="ARBA00022840"/>
    </source>
</evidence>
<evidence type="ECO:0000256" key="4">
    <source>
        <dbReference type="ARBA" id="ARBA00022777"/>
    </source>
</evidence>
<gene>
    <name evidence="8" type="ORF">AGABI1DRAFT_130693</name>
</gene>
<dbReference type="eggNOG" id="KOG0603">
    <property type="taxonomic scope" value="Eukaryota"/>
</dbReference>
<sequence length="819" mass="90685">MPHTFPRNPVPKIRAQIHPNISNIPRLEIPQFDSLSLRNELSEFLGDVESKIDSSSLRLSGFPEHYIGIRDIGPEWDSAEDDSGGYTMDLSPSKMKFPFSSETMRRDRLPCPPPPSPEIKRPSDEKGLSLEDFLVNLVPPDNQVGTCIGRSDGRIYAIKKVLQTQQTWTELAILDRIKRIRNSFCPLLHWTFERGHYIYLIMDNYPGGTLTDAIERYGMFGPLDVFFYACEIIMGLRFLHDVGIVHRNVSPDTIIFNRRGHIILSSLENGAILQPRRKDSQDAQASKNQYQAPELLLGWRHDFLVDAWSFGMVLYYMFHGKHALIVDPKQECDVQGLTQKLVGEGVPSRAIQFINPIARDLISKCIERNPAMRAGVREIQHHPYFSNADWRTVVEQKTLAPLPRSFRVSAANQSSESPCRVVPSLEQCFSPRVSAFGLGNRQRSFGQAIPQSLSSPFVTPEMRDRISNSLSRPVAQSVVASDPICSAHGSDSVPRKTQEDKDTSYATEEFRTDDTDAPPKDIWEILDREERLSLHSDCSATSVMKTPFSESRDLRKERSLICPQNLFSLSMVSIPQRLRRKQKSVTALKCASYAEPIVDLPRGLNQMGSGIGYTCTAPPRTPTALKTSAVAGYDRALGTRASVGVSRASVSSDFTVAVPKACQGLIHSLSMSSLWTGFKSQGGTIGLPATLVSPDMKEVSEVLNGASDSFSATDGSPFWKKHEATEESPSGIIRPLAESTAIISPSRGSPSETLSITSSTATEEAILTPDTIEFPQQGVVGVGDMGQERSEKLFGLEPESTLRLVTPFSALRFSFTSEG</sequence>
<dbReference type="GO" id="GO:0004674">
    <property type="term" value="F:protein serine/threonine kinase activity"/>
    <property type="evidence" value="ECO:0007669"/>
    <property type="project" value="UniProtKB-KW"/>
</dbReference>